<feature type="compositionally biased region" description="Low complexity" evidence="1">
    <location>
        <begin position="192"/>
        <end position="206"/>
    </location>
</feature>
<evidence type="ECO:0000256" key="2">
    <source>
        <dbReference type="SAM" id="Phobius"/>
    </source>
</evidence>
<keyword evidence="2" id="KW-0812">Transmembrane</keyword>
<keyword evidence="2" id="KW-0472">Membrane</keyword>
<name>A0ABP6PYH7_9ACTN</name>
<feature type="region of interest" description="Disordered" evidence="1">
    <location>
        <begin position="143"/>
        <end position="243"/>
    </location>
</feature>
<feature type="compositionally biased region" description="Polar residues" evidence="1">
    <location>
        <begin position="218"/>
        <end position="227"/>
    </location>
</feature>
<evidence type="ECO:0000313" key="5">
    <source>
        <dbReference type="Proteomes" id="UP001501237"/>
    </source>
</evidence>
<gene>
    <name evidence="4" type="ORF">GCM10010468_01880</name>
</gene>
<protein>
    <submittedName>
        <fullName evidence="4">Uncharacterized protein</fullName>
    </submittedName>
</protein>
<evidence type="ECO:0000313" key="4">
    <source>
        <dbReference type="EMBL" id="GAA3192888.1"/>
    </source>
</evidence>
<dbReference type="Proteomes" id="UP001501237">
    <property type="component" value="Unassembled WGS sequence"/>
</dbReference>
<feature type="chain" id="PRO_5046101738" evidence="3">
    <location>
        <begin position="25"/>
        <end position="329"/>
    </location>
</feature>
<dbReference type="EMBL" id="BAAAUV010000001">
    <property type="protein sequence ID" value="GAA3192888.1"/>
    <property type="molecule type" value="Genomic_DNA"/>
</dbReference>
<evidence type="ECO:0000256" key="1">
    <source>
        <dbReference type="SAM" id="MobiDB-lite"/>
    </source>
</evidence>
<comment type="caution">
    <text evidence="4">The sequence shown here is derived from an EMBL/GenBank/DDBJ whole genome shotgun (WGS) entry which is preliminary data.</text>
</comment>
<feature type="signal peptide" evidence="3">
    <location>
        <begin position="1"/>
        <end position="24"/>
    </location>
</feature>
<keyword evidence="5" id="KW-1185">Reference proteome</keyword>
<feature type="compositionally biased region" description="Low complexity" evidence="1">
    <location>
        <begin position="145"/>
        <end position="159"/>
    </location>
</feature>
<sequence>MRVPVTGLLLGCGLLATLPFGGAAAEPAASTLVVHTTVTTATPRSGMNVQAQVWVAATGDAATNATLSFSADPKTGVSISALCTRSPQGYCKLGDVDSGGATVPFTIKLKARTSPVTVTLGVWTRAENVKAAWEYKKIKFRAAAPVSPKPSSTPSSTTPSSPPSTPPSTTTTTPPVSSFTPVVPPTDPMLPTVPTTTNGVTVAPTTSITPGAGGLLTTAPSDVTTYQPPGGESTPPDTSLTGSQDEVPAALALGQSLWLGALLAACALAAVLVFRRGQRVRRRPDDGKHRPKPVLTGTVLTPTPWPEDAPTVQEPAQGPAWGESEKLDD</sequence>
<feature type="transmembrane region" description="Helical" evidence="2">
    <location>
        <begin position="257"/>
        <end position="274"/>
    </location>
</feature>
<keyword evidence="2" id="KW-1133">Transmembrane helix</keyword>
<reference evidence="5" key="1">
    <citation type="journal article" date="2019" name="Int. J. Syst. Evol. Microbiol.">
        <title>The Global Catalogue of Microorganisms (GCM) 10K type strain sequencing project: providing services to taxonomists for standard genome sequencing and annotation.</title>
        <authorList>
            <consortium name="The Broad Institute Genomics Platform"/>
            <consortium name="The Broad Institute Genome Sequencing Center for Infectious Disease"/>
            <person name="Wu L."/>
            <person name="Ma J."/>
        </authorList>
    </citation>
    <scope>NUCLEOTIDE SEQUENCE [LARGE SCALE GENOMIC DNA]</scope>
    <source>
        <strain evidence="5">JCM 9377</strain>
    </source>
</reference>
<feature type="region of interest" description="Disordered" evidence="1">
    <location>
        <begin position="281"/>
        <end position="329"/>
    </location>
</feature>
<keyword evidence="3" id="KW-0732">Signal</keyword>
<evidence type="ECO:0000256" key="3">
    <source>
        <dbReference type="SAM" id="SignalP"/>
    </source>
</evidence>
<accession>A0ABP6PYH7</accession>
<proteinExistence type="predicted"/>
<feature type="compositionally biased region" description="Low complexity" evidence="1">
    <location>
        <begin position="167"/>
        <end position="181"/>
    </location>
</feature>
<organism evidence="4 5">
    <name type="scientific">Actinocorallia longicatena</name>
    <dbReference type="NCBI Taxonomy" id="111803"/>
    <lineage>
        <taxon>Bacteria</taxon>
        <taxon>Bacillati</taxon>
        <taxon>Actinomycetota</taxon>
        <taxon>Actinomycetes</taxon>
        <taxon>Streptosporangiales</taxon>
        <taxon>Thermomonosporaceae</taxon>
        <taxon>Actinocorallia</taxon>
    </lineage>
</organism>
<feature type="compositionally biased region" description="Low complexity" evidence="1">
    <location>
        <begin position="293"/>
        <end position="302"/>
    </location>
</feature>